<evidence type="ECO:0000256" key="2">
    <source>
        <dbReference type="ARBA" id="ARBA00023012"/>
    </source>
</evidence>
<feature type="domain" description="OmpR/PhoB-type" evidence="9">
    <location>
        <begin position="135"/>
        <end position="232"/>
    </location>
</feature>
<keyword evidence="2" id="KW-0902">Two-component regulatory system</keyword>
<dbReference type="SMART" id="SM00448">
    <property type="entry name" value="REC"/>
    <property type="match status" value="1"/>
</dbReference>
<proteinExistence type="predicted"/>
<keyword evidence="5" id="KW-0804">Transcription</keyword>
<feature type="DNA-binding region" description="OmpR/PhoB-type" evidence="7">
    <location>
        <begin position="135"/>
        <end position="232"/>
    </location>
</feature>
<evidence type="ECO:0000259" key="9">
    <source>
        <dbReference type="PROSITE" id="PS51755"/>
    </source>
</evidence>
<protein>
    <submittedName>
        <fullName evidence="10">DNA-binding response regulator</fullName>
    </submittedName>
</protein>
<dbReference type="PROSITE" id="PS51755">
    <property type="entry name" value="OMPR_PHOB"/>
    <property type="match status" value="1"/>
</dbReference>
<name>A0A399SXI7_9BACT</name>
<dbReference type="SUPFAM" id="SSF46894">
    <property type="entry name" value="C-terminal effector domain of the bipartite response regulators"/>
    <property type="match status" value="1"/>
</dbReference>
<feature type="domain" description="Response regulatory" evidence="8">
    <location>
        <begin position="7"/>
        <end position="121"/>
    </location>
</feature>
<feature type="modified residue" description="4-aspartylphosphate" evidence="6">
    <location>
        <position position="56"/>
    </location>
</feature>
<evidence type="ECO:0000256" key="4">
    <source>
        <dbReference type="ARBA" id="ARBA00023125"/>
    </source>
</evidence>
<accession>A0A399SXI7</accession>
<dbReference type="InterPro" id="IPR001867">
    <property type="entry name" value="OmpR/PhoB-type_DNA-bd"/>
</dbReference>
<dbReference type="PANTHER" id="PTHR48111:SF40">
    <property type="entry name" value="PHOSPHATE REGULON TRANSCRIPTIONAL REGULATORY PROTEIN PHOB"/>
    <property type="match status" value="1"/>
</dbReference>
<dbReference type="EMBL" id="QWGR01000011">
    <property type="protein sequence ID" value="RIJ46881.1"/>
    <property type="molecule type" value="Genomic_DNA"/>
</dbReference>
<dbReference type="PANTHER" id="PTHR48111">
    <property type="entry name" value="REGULATOR OF RPOS"/>
    <property type="match status" value="1"/>
</dbReference>
<dbReference type="Pfam" id="PF00486">
    <property type="entry name" value="Trans_reg_C"/>
    <property type="match status" value="1"/>
</dbReference>
<dbReference type="InterPro" id="IPR036388">
    <property type="entry name" value="WH-like_DNA-bd_sf"/>
</dbReference>
<dbReference type="Pfam" id="PF00072">
    <property type="entry name" value="Response_reg"/>
    <property type="match status" value="1"/>
</dbReference>
<dbReference type="InterPro" id="IPR011006">
    <property type="entry name" value="CheY-like_superfamily"/>
</dbReference>
<dbReference type="AlphaFoldDB" id="A0A399SXI7"/>
<evidence type="ECO:0000313" key="11">
    <source>
        <dbReference type="Proteomes" id="UP000265926"/>
    </source>
</evidence>
<dbReference type="PROSITE" id="PS50110">
    <property type="entry name" value="RESPONSE_REGULATORY"/>
    <property type="match status" value="1"/>
</dbReference>
<dbReference type="CDD" id="cd17574">
    <property type="entry name" value="REC_OmpR"/>
    <property type="match status" value="1"/>
</dbReference>
<dbReference type="FunFam" id="3.40.50.2300:FF:000001">
    <property type="entry name" value="DNA-binding response regulator PhoB"/>
    <property type="match status" value="1"/>
</dbReference>
<evidence type="ECO:0000256" key="5">
    <source>
        <dbReference type="ARBA" id="ARBA00023163"/>
    </source>
</evidence>
<dbReference type="InterPro" id="IPR016032">
    <property type="entry name" value="Sig_transdc_resp-reg_C-effctor"/>
</dbReference>
<dbReference type="SUPFAM" id="SSF52172">
    <property type="entry name" value="CheY-like"/>
    <property type="match status" value="1"/>
</dbReference>
<dbReference type="Gene3D" id="6.10.250.690">
    <property type="match status" value="1"/>
</dbReference>
<sequence>MSETAFRILLVEDDEALRFIVKDNLEQNSFRVTAAEDGEIALQLFKQESFDLIILDVMLPKIDGFRVAEKIRAQNDQVPIIFLTARSMTEDKIKGLTIGGDDYIPKPFSMEELLLKIRIFLRRSHSQPFLKPANDGFMQIGKFSFHPEDLSLSIGNETRNLTLKEAELIRYFAEHPNKVLSRNEILEEVWGSDDYFLGRSLDVFISRLRKYFKDDPAVKITNLHGIGFRFSVKQDDQ</sequence>
<dbReference type="GO" id="GO:0000156">
    <property type="term" value="F:phosphorelay response regulator activity"/>
    <property type="evidence" value="ECO:0007669"/>
    <property type="project" value="TreeGrafter"/>
</dbReference>
<keyword evidence="1 6" id="KW-0597">Phosphoprotein</keyword>
<evidence type="ECO:0000256" key="7">
    <source>
        <dbReference type="PROSITE-ProRule" id="PRU01091"/>
    </source>
</evidence>
<dbReference type="InterPro" id="IPR001789">
    <property type="entry name" value="Sig_transdc_resp-reg_receiver"/>
</dbReference>
<dbReference type="GO" id="GO:0032993">
    <property type="term" value="C:protein-DNA complex"/>
    <property type="evidence" value="ECO:0007669"/>
    <property type="project" value="TreeGrafter"/>
</dbReference>
<keyword evidence="3" id="KW-0805">Transcription regulation</keyword>
<dbReference type="OrthoDB" id="9790442at2"/>
<keyword evidence="4 7" id="KW-0238">DNA-binding</keyword>
<evidence type="ECO:0000259" key="8">
    <source>
        <dbReference type="PROSITE" id="PS50110"/>
    </source>
</evidence>
<evidence type="ECO:0000256" key="3">
    <source>
        <dbReference type="ARBA" id="ARBA00023015"/>
    </source>
</evidence>
<dbReference type="CDD" id="cd00383">
    <property type="entry name" value="trans_reg_C"/>
    <property type="match status" value="1"/>
</dbReference>
<dbReference type="SMART" id="SM00862">
    <property type="entry name" value="Trans_reg_C"/>
    <property type="match status" value="1"/>
</dbReference>
<dbReference type="GO" id="GO:0005829">
    <property type="term" value="C:cytosol"/>
    <property type="evidence" value="ECO:0007669"/>
    <property type="project" value="TreeGrafter"/>
</dbReference>
<dbReference type="GO" id="GO:0006355">
    <property type="term" value="P:regulation of DNA-templated transcription"/>
    <property type="evidence" value="ECO:0007669"/>
    <property type="project" value="InterPro"/>
</dbReference>
<keyword evidence="11" id="KW-1185">Reference proteome</keyword>
<evidence type="ECO:0000313" key="10">
    <source>
        <dbReference type="EMBL" id="RIJ46881.1"/>
    </source>
</evidence>
<evidence type="ECO:0000256" key="6">
    <source>
        <dbReference type="PROSITE-ProRule" id="PRU00169"/>
    </source>
</evidence>
<dbReference type="Proteomes" id="UP000265926">
    <property type="component" value="Unassembled WGS sequence"/>
</dbReference>
<dbReference type="Gene3D" id="1.10.10.10">
    <property type="entry name" value="Winged helix-like DNA-binding domain superfamily/Winged helix DNA-binding domain"/>
    <property type="match status" value="1"/>
</dbReference>
<gene>
    <name evidence="10" type="ORF">D1614_17125</name>
</gene>
<organism evidence="10 11">
    <name type="scientific">Maribellus luteus</name>
    <dbReference type="NCBI Taxonomy" id="2305463"/>
    <lineage>
        <taxon>Bacteria</taxon>
        <taxon>Pseudomonadati</taxon>
        <taxon>Bacteroidota</taxon>
        <taxon>Bacteroidia</taxon>
        <taxon>Marinilabiliales</taxon>
        <taxon>Prolixibacteraceae</taxon>
        <taxon>Maribellus</taxon>
    </lineage>
</organism>
<dbReference type="RefSeq" id="WP_119439197.1">
    <property type="nucleotide sequence ID" value="NZ_QWGR01000011.1"/>
</dbReference>
<evidence type="ECO:0000256" key="1">
    <source>
        <dbReference type="ARBA" id="ARBA00022553"/>
    </source>
</evidence>
<dbReference type="Gene3D" id="3.40.50.2300">
    <property type="match status" value="1"/>
</dbReference>
<reference evidence="10 11" key="1">
    <citation type="submission" date="2018-08" db="EMBL/GenBank/DDBJ databases">
        <title>Pallidiluteibacterium maritimus gen. nov., sp. nov., isolated from coastal sediment.</title>
        <authorList>
            <person name="Zhou L.Y."/>
        </authorList>
    </citation>
    <scope>NUCLEOTIDE SEQUENCE [LARGE SCALE GENOMIC DNA]</scope>
    <source>
        <strain evidence="10 11">XSD2</strain>
    </source>
</reference>
<dbReference type="GO" id="GO:0000976">
    <property type="term" value="F:transcription cis-regulatory region binding"/>
    <property type="evidence" value="ECO:0007669"/>
    <property type="project" value="TreeGrafter"/>
</dbReference>
<dbReference type="InterPro" id="IPR039420">
    <property type="entry name" value="WalR-like"/>
</dbReference>
<comment type="caution">
    <text evidence="10">The sequence shown here is derived from an EMBL/GenBank/DDBJ whole genome shotgun (WGS) entry which is preliminary data.</text>
</comment>